<dbReference type="OrthoDB" id="9804366at2"/>
<dbReference type="Pfam" id="PF00266">
    <property type="entry name" value="Aminotran_5"/>
    <property type="match status" value="1"/>
</dbReference>
<dbReference type="RefSeq" id="WP_045314288.1">
    <property type="nucleotide sequence ID" value="NZ_JYJG01000211.1"/>
</dbReference>
<feature type="non-terminal residue" evidence="4">
    <location>
        <position position="164"/>
    </location>
</feature>
<evidence type="ECO:0000256" key="1">
    <source>
        <dbReference type="ARBA" id="ARBA00001933"/>
    </source>
</evidence>
<gene>
    <name evidence="4" type="ORF">UK23_26145</name>
</gene>
<evidence type="ECO:0000313" key="4">
    <source>
        <dbReference type="EMBL" id="KJK45473.1"/>
    </source>
</evidence>
<dbReference type="InterPro" id="IPR000192">
    <property type="entry name" value="Aminotrans_V_dom"/>
</dbReference>
<proteinExistence type="predicted"/>
<dbReference type="InterPro" id="IPR015422">
    <property type="entry name" value="PyrdxlP-dep_Trfase_small"/>
</dbReference>
<dbReference type="InterPro" id="IPR015421">
    <property type="entry name" value="PyrdxlP-dep_Trfase_major"/>
</dbReference>
<organism evidence="4 5">
    <name type="scientific">Lentzea aerocolonigenes</name>
    <name type="common">Lechevalieria aerocolonigenes</name>
    <name type="synonym">Saccharothrix aerocolonigenes</name>
    <dbReference type="NCBI Taxonomy" id="68170"/>
    <lineage>
        <taxon>Bacteria</taxon>
        <taxon>Bacillati</taxon>
        <taxon>Actinomycetota</taxon>
        <taxon>Actinomycetes</taxon>
        <taxon>Pseudonocardiales</taxon>
        <taxon>Pseudonocardiaceae</taxon>
        <taxon>Lentzea</taxon>
    </lineage>
</organism>
<name>A0A0F0GVN9_LENAE</name>
<comment type="caution">
    <text evidence="4">The sequence shown here is derived from an EMBL/GenBank/DDBJ whole genome shotgun (WGS) entry which is preliminary data.</text>
</comment>
<protein>
    <submittedName>
        <fullName evidence="4">Cysteine desulfurase</fullName>
    </submittedName>
</protein>
<feature type="domain" description="Aminotransferase class V" evidence="3">
    <location>
        <begin position="35"/>
        <end position="134"/>
    </location>
</feature>
<evidence type="ECO:0000313" key="5">
    <source>
        <dbReference type="Proteomes" id="UP000033393"/>
    </source>
</evidence>
<comment type="cofactor">
    <cofactor evidence="1">
        <name>pyridoxal 5'-phosphate</name>
        <dbReference type="ChEBI" id="CHEBI:597326"/>
    </cofactor>
</comment>
<dbReference type="AlphaFoldDB" id="A0A0F0GVN9"/>
<dbReference type="Proteomes" id="UP000033393">
    <property type="component" value="Unassembled WGS sequence"/>
</dbReference>
<evidence type="ECO:0000256" key="2">
    <source>
        <dbReference type="ARBA" id="ARBA00022898"/>
    </source>
</evidence>
<evidence type="ECO:0000259" key="3">
    <source>
        <dbReference type="Pfam" id="PF00266"/>
    </source>
</evidence>
<dbReference type="Gene3D" id="3.90.1150.10">
    <property type="entry name" value="Aspartate Aminotransferase, domain 1"/>
    <property type="match status" value="1"/>
</dbReference>
<dbReference type="EMBL" id="JYJG01000211">
    <property type="protein sequence ID" value="KJK45473.1"/>
    <property type="molecule type" value="Genomic_DNA"/>
</dbReference>
<accession>A0A0F0GVN9</accession>
<reference evidence="4 5" key="1">
    <citation type="submission" date="2015-02" db="EMBL/GenBank/DDBJ databases">
        <authorList>
            <person name="Ju K.-S."/>
            <person name="Doroghazi J.R."/>
            <person name="Metcalf W."/>
        </authorList>
    </citation>
    <scope>NUCLEOTIDE SEQUENCE [LARGE SCALE GENOMIC DNA]</scope>
    <source>
        <strain evidence="4 5">NRRL B-16140</strain>
    </source>
</reference>
<dbReference type="InterPro" id="IPR015424">
    <property type="entry name" value="PyrdxlP-dep_Trfase"/>
</dbReference>
<keyword evidence="5" id="KW-1185">Reference proteome</keyword>
<sequence length="164" mass="17409">MTLAITPGTVTTVPAVVGSDLRVPLVTGERVTYANLDHAASAPCLQEVRDAVDELLPWYASVHRGAGFASQVSTRVYEQARDRIRKFVGARSSDAVVFTRNTTDSLNLLARSVPRNTAVVLFDSEHHAALLPWRGPNVQRIPAPSSSGAAVVALDRALAAAPVG</sequence>
<dbReference type="PANTHER" id="PTHR43586">
    <property type="entry name" value="CYSTEINE DESULFURASE"/>
    <property type="match status" value="1"/>
</dbReference>
<dbReference type="SUPFAM" id="SSF53383">
    <property type="entry name" value="PLP-dependent transferases"/>
    <property type="match status" value="1"/>
</dbReference>
<dbReference type="PANTHER" id="PTHR43586:SF8">
    <property type="entry name" value="CYSTEINE DESULFURASE 1, CHLOROPLASTIC"/>
    <property type="match status" value="1"/>
</dbReference>
<dbReference type="Gene3D" id="3.40.640.10">
    <property type="entry name" value="Type I PLP-dependent aspartate aminotransferase-like (Major domain)"/>
    <property type="match status" value="1"/>
</dbReference>
<keyword evidence="2" id="KW-0663">Pyridoxal phosphate</keyword>